<evidence type="ECO:0000313" key="3">
    <source>
        <dbReference type="Proteomes" id="UP000481861"/>
    </source>
</evidence>
<dbReference type="OrthoDB" id="3684889at2759"/>
<sequence>MKSPLRKIEEDIERIGQSLRKASCAYYLSYKVYEETLARSRSLNLENKLSGLGRELERCPREEYDEKEAILIGLEDLSLSIKGKLSKLKIERVRLRRRSDKLIEDYAYFTSQVLCRKVHTSLPREIRDLIYEFIIGDKVRMIMGLSGSNLDRVRSWNDGWWVYDEFPAHVTLGFMGDAMLREFMETWYRTTTFGCFSTSELRLFLKRNRWDLGLDASKLVTEVGLSLTREDMQAVVERNLRDNIWCADDGFPLYFEPYAPLYFELCNDSDSEWTEDELSGDGSTESKWTEDASIEDDSTKEDSSDDEAEEYRFQGGLEDLFRFKPGTHMRIYILTDLASLGGSHGVSDSDRRHKLNRFFENEIRMLFPFLKRLHDAGYRVVLSIHSSEVTIDDSGVDLSLKAWAEQYWVKTTNMYAERMELEGRRASRR</sequence>
<organism evidence="2 3">
    <name type="scientific">Massariosphaeria phaeospora</name>
    <dbReference type="NCBI Taxonomy" id="100035"/>
    <lineage>
        <taxon>Eukaryota</taxon>
        <taxon>Fungi</taxon>
        <taxon>Dikarya</taxon>
        <taxon>Ascomycota</taxon>
        <taxon>Pezizomycotina</taxon>
        <taxon>Dothideomycetes</taxon>
        <taxon>Pleosporomycetidae</taxon>
        <taxon>Pleosporales</taxon>
        <taxon>Pleosporales incertae sedis</taxon>
        <taxon>Massariosphaeria</taxon>
    </lineage>
</organism>
<dbReference type="EMBL" id="JAADJZ010000023">
    <property type="protein sequence ID" value="KAF2867517.1"/>
    <property type="molecule type" value="Genomic_DNA"/>
</dbReference>
<feature type="region of interest" description="Disordered" evidence="1">
    <location>
        <begin position="273"/>
        <end position="307"/>
    </location>
</feature>
<feature type="compositionally biased region" description="Acidic residues" evidence="1">
    <location>
        <begin position="292"/>
        <end position="307"/>
    </location>
</feature>
<comment type="caution">
    <text evidence="2">The sequence shown here is derived from an EMBL/GenBank/DDBJ whole genome shotgun (WGS) entry which is preliminary data.</text>
</comment>
<gene>
    <name evidence="2" type="ORF">BDV95DRAFT_582305</name>
</gene>
<keyword evidence="3" id="KW-1185">Reference proteome</keyword>
<evidence type="ECO:0000256" key="1">
    <source>
        <dbReference type="SAM" id="MobiDB-lite"/>
    </source>
</evidence>
<evidence type="ECO:0000313" key="2">
    <source>
        <dbReference type="EMBL" id="KAF2867517.1"/>
    </source>
</evidence>
<name>A0A7C8I0L3_9PLEO</name>
<reference evidence="2 3" key="1">
    <citation type="submission" date="2020-01" db="EMBL/GenBank/DDBJ databases">
        <authorList>
            <consortium name="DOE Joint Genome Institute"/>
            <person name="Haridas S."/>
            <person name="Albert R."/>
            <person name="Binder M."/>
            <person name="Bloem J."/>
            <person name="Labutti K."/>
            <person name="Salamov A."/>
            <person name="Andreopoulos B."/>
            <person name="Baker S.E."/>
            <person name="Barry K."/>
            <person name="Bills G."/>
            <person name="Bluhm B.H."/>
            <person name="Cannon C."/>
            <person name="Castanera R."/>
            <person name="Culley D.E."/>
            <person name="Daum C."/>
            <person name="Ezra D."/>
            <person name="Gonzalez J.B."/>
            <person name="Henrissat B."/>
            <person name="Kuo A."/>
            <person name="Liang C."/>
            <person name="Lipzen A."/>
            <person name="Lutzoni F."/>
            <person name="Magnuson J."/>
            <person name="Mondo S."/>
            <person name="Nolan M."/>
            <person name="Ohm R."/>
            <person name="Pangilinan J."/>
            <person name="Park H.-J.H."/>
            <person name="Ramirez L."/>
            <person name="Alfaro M."/>
            <person name="Sun H."/>
            <person name="Tritt A."/>
            <person name="Yoshinaga Y."/>
            <person name="Zwiers L.-H.L."/>
            <person name="Turgeon B.G."/>
            <person name="Goodwin S.B."/>
            <person name="Spatafora J.W."/>
            <person name="Crous P.W."/>
            <person name="Grigoriev I.V."/>
        </authorList>
    </citation>
    <scope>NUCLEOTIDE SEQUENCE [LARGE SCALE GENOMIC DNA]</scope>
    <source>
        <strain evidence="2 3">CBS 611.86</strain>
    </source>
</reference>
<proteinExistence type="predicted"/>
<dbReference type="AlphaFoldDB" id="A0A7C8I0L3"/>
<protein>
    <submittedName>
        <fullName evidence="2">Uncharacterized protein</fullName>
    </submittedName>
</protein>
<dbReference type="Proteomes" id="UP000481861">
    <property type="component" value="Unassembled WGS sequence"/>
</dbReference>
<accession>A0A7C8I0L3</accession>